<reference evidence="3 4" key="1">
    <citation type="journal article" date="2023" name="Nucleic Acids Res.">
        <title>The hologenome of Daphnia magna reveals possible DNA methylation and microbiome-mediated evolution of the host genome.</title>
        <authorList>
            <person name="Chaturvedi A."/>
            <person name="Li X."/>
            <person name="Dhandapani V."/>
            <person name="Marshall H."/>
            <person name="Kissane S."/>
            <person name="Cuenca-Cambronero M."/>
            <person name="Asole G."/>
            <person name="Calvet F."/>
            <person name="Ruiz-Romero M."/>
            <person name="Marangio P."/>
            <person name="Guigo R."/>
            <person name="Rago D."/>
            <person name="Mirbahai L."/>
            <person name="Eastwood N."/>
            <person name="Colbourne J.K."/>
            <person name="Zhou J."/>
            <person name="Mallon E."/>
            <person name="Orsini L."/>
        </authorList>
    </citation>
    <scope>NUCLEOTIDE SEQUENCE [LARGE SCALE GENOMIC DNA]</scope>
    <source>
        <strain evidence="3">LRV0_1</strain>
    </source>
</reference>
<gene>
    <name evidence="3" type="ORF">OUZ56_009060</name>
</gene>
<comment type="caution">
    <text evidence="3">The sequence shown here is derived from an EMBL/GenBank/DDBJ whole genome shotgun (WGS) entry which is preliminary data.</text>
</comment>
<evidence type="ECO:0000256" key="1">
    <source>
        <dbReference type="SAM" id="MobiDB-lite"/>
    </source>
</evidence>
<dbReference type="EMBL" id="JAOYFB010000037">
    <property type="protein sequence ID" value="KAK4023661.1"/>
    <property type="molecule type" value="Genomic_DNA"/>
</dbReference>
<protein>
    <recommendedName>
        <fullName evidence="5">Ig-like domain-containing protein</fullName>
    </recommendedName>
</protein>
<evidence type="ECO:0008006" key="5">
    <source>
        <dbReference type="Google" id="ProtNLM"/>
    </source>
</evidence>
<proteinExistence type="predicted"/>
<accession>A0ABR0AEW6</accession>
<keyword evidence="2" id="KW-0812">Transmembrane</keyword>
<sequence length="260" mass="29057">MHGKMHHCLSDCSKLKTKMTIKFCLFDFLLLLFINYGNTQGNISLSPANPLYWLDSYIKITCRTYSPNIKVKECSWFINDSKVSNGEIYQFSVDEKERECVMTVKLAATAKNGKWRCLLHLSATSRISDLSASTNVAIFELTLREFVIIICGVPIFLAMSLIIAGLIMKNRRQISPVEPRNCFVASAPVVLEGGLNGEMPPPPSYDTVFGDRMLTDQLARLEFSGFHNCTEGRSSLHDNDEPGNFEPGFKSRSAPTLVVA</sequence>
<keyword evidence="4" id="KW-1185">Reference proteome</keyword>
<keyword evidence="2" id="KW-0472">Membrane</keyword>
<keyword evidence="2" id="KW-1133">Transmembrane helix</keyword>
<name>A0ABR0AEW6_9CRUS</name>
<evidence type="ECO:0000313" key="4">
    <source>
        <dbReference type="Proteomes" id="UP001234178"/>
    </source>
</evidence>
<dbReference type="Proteomes" id="UP001234178">
    <property type="component" value="Unassembled WGS sequence"/>
</dbReference>
<feature type="transmembrane region" description="Helical" evidence="2">
    <location>
        <begin position="146"/>
        <end position="167"/>
    </location>
</feature>
<evidence type="ECO:0000256" key="2">
    <source>
        <dbReference type="SAM" id="Phobius"/>
    </source>
</evidence>
<organism evidence="3 4">
    <name type="scientific">Daphnia magna</name>
    <dbReference type="NCBI Taxonomy" id="35525"/>
    <lineage>
        <taxon>Eukaryota</taxon>
        <taxon>Metazoa</taxon>
        <taxon>Ecdysozoa</taxon>
        <taxon>Arthropoda</taxon>
        <taxon>Crustacea</taxon>
        <taxon>Branchiopoda</taxon>
        <taxon>Diplostraca</taxon>
        <taxon>Cladocera</taxon>
        <taxon>Anomopoda</taxon>
        <taxon>Daphniidae</taxon>
        <taxon>Daphnia</taxon>
    </lineage>
</organism>
<feature type="region of interest" description="Disordered" evidence="1">
    <location>
        <begin position="233"/>
        <end position="260"/>
    </location>
</feature>
<evidence type="ECO:0000313" key="3">
    <source>
        <dbReference type="EMBL" id="KAK4023661.1"/>
    </source>
</evidence>